<proteinExistence type="predicted"/>
<comment type="caution">
    <text evidence="2">The sequence shown here is derived from an EMBL/GenBank/DDBJ whole genome shotgun (WGS) entry which is preliminary data.</text>
</comment>
<evidence type="ECO:0000313" key="3">
    <source>
        <dbReference type="Proteomes" id="UP001416858"/>
    </source>
</evidence>
<dbReference type="Proteomes" id="UP001416858">
    <property type="component" value="Unassembled WGS sequence"/>
</dbReference>
<accession>A0ABP9VWH7</accession>
<dbReference type="EMBL" id="BAABRO010000014">
    <property type="protein sequence ID" value="GAA5509489.1"/>
    <property type="molecule type" value="Genomic_DNA"/>
</dbReference>
<evidence type="ECO:0000256" key="1">
    <source>
        <dbReference type="SAM" id="MobiDB-lite"/>
    </source>
</evidence>
<name>A0ABP9VWH7_9BACT</name>
<protein>
    <submittedName>
        <fullName evidence="2">Uncharacterized protein</fullName>
    </submittedName>
</protein>
<reference evidence="2 3" key="1">
    <citation type="submission" date="2024-02" db="EMBL/GenBank/DDBJ databases">
        <title>Rhodopirellula caenicola NBRC 110016.</title>
        <authorList>
            <person name="Ichikawa N."/>
            <person name="Katano-Makiyama Y."/>
            <person name="Hidaka K."/>
        </authorList>
    </citation>
    <scope>NUCLEOTIDE SEQUENCE [LARGE SCALE GENOMIC DNA]</scope>
    <source>
        <strain evidence="2 3">NBRC 110016</strain>
    </source>
</reference>
<evidence type="ECO:0000313" key="2">
    <source>
        <dbReference type="EMBL" id="GAA5509489.1"/>
    </source>
</evidence>
<gene>
    <name evidence="2" type="ORF">Rcae01_04988</name>
</gene>
<feature type="region of interest" description="Disordered" evidence="1">
    <location>
        <begin position="1065"/>
        <end position="1128"/>
    </location>
</feature>
<keyword evidence="3" id="KW-1185">Reference proteome</keyword>
<feature type="compositionally biased region" description="Basic and acidic residues" evidence="1">
    <location>
        <begin position="1093"/>
        <end position="1116"/>
    </location>
</feature>
<organism evidence="2 3">
    <name type="scientific">Novipirellula caenicola</name>
    <dbReference type="NCBI Taxonomy" id="1536901"/>
    <lineage>
        <taxon>Bacteria</taxon>
        <taxon>Pseudomonadati</taxon>
        <taxon>Planctomycetota</taxon>
        <taxon>Planctomycetia</taxon>
        <taxon>Pirellulales</taxon>
        <taxon>Pirellulaceae</taxon>
        <taxon>Novipirellula</taxon>
    </lineage>
</organism>
<dbReference type="RefSeq" id="WP_345686596.1">
    <property type="nucleotide sequence ID" value="NZ_BAABRO010000014.1"/>
</dbReference>
<sequence length="1149" mass="120733">MKSDRCLSAARHAIDRLRRWTWPLRSRGILSYRETAMTPLPIRAARGYRPTLRPLEPRLVLNATAELSGLGELLITGTAASETVQLQVTADGSLQLRDEVNQIIPIANHPGNPNDPLAASAVTSGQIIVRLGGGDDTFVAELPSSLNVNVIDGDGSDTSELTLTHRGPIGAATHNIHSESITLNQDASEISLSDDSLLLTGSVSIGTANADSVINVGTGRFDVDGQMILLGSVDFIGTGGSVDLQDATTTSASDNVDLRFDLGTQSTATLAFGDTDASGGRLLENLQFIDADSDSLRNSSIEISGNLTVQNQSNAIQIGAVIDAENIDLETNNDVSLGLVDATLDRLTVSSTGNVLVSGTATVDDAVLINATSGDVDLGMLTLTTTSSGDVVTIRSAAAVTLGQIDGPDSNVSIGENGGVQGDVTQADGTRLNINELSIRTSGRIDLASTDNDIAVVGSLVSNGDITLVDSANGLDVRDIRSADGNVQLQSTATDFAVLVSGAIATNGGDVRITAAEQVRMQNGATITAGDGTIEIDAEGDVAIASLTTSNTSDDAVRIHSNSGAVSDANDNALNIDANLGRATITAATGIGDGNPIEIRVAEFAASVIGSGAIQVDEQDSLRLVQLETTNGEIVVNAADSIFIDDERPEEANGEFQVTARLVAGGEEGRIHLDAGNDDGDRLRIGNGVGLVAAQSSLGAVQLDAHTVEFGEQIEIRTGGDVGVARVFAPRPIGPADLMNMDPNDPAIPDDAVFDSIDAAFYDTASVITNRLTQALGNGGAGFLTIRVGHFGEQGMTLNVDWGGEFERYQQVDQLAGGELYSIEHAYTEQDIVESRLNGRGSATDPLEVRFSVRHHQSIVVTGSSVTQGSAPIEQVAGGVISATDNDNPLRPDLGETILENTVADNASLLHVNGQAQFIIPSLTIPVAFFPVRNVIPEPEPLEIFVRVESNVDQINTNLQTSEAATGAAVVRDEYFQIRVISPDPEGNDLAPPKRLDDTILEGDNLKRLFAQLPDGRYVIEYVLGDGNERTIIQADVRNGEAIDLGDELDGGYLKLKMLDLMPEEAAEPENTEAPERDAAEKTDPQATDDGDDVSRLDRKAADDHDNEDAIVHDAGRPVSSPPFSEIATVADDRLTKVGRFARLARSQS</sequence>
<feature type="compositionally biased region" description="Basic and acidic residues" evidence="1">
    <location>
        <begin position="1074"/>
        <end position="1084"/>
    </location>
</feature>